<feature type="coiled-coil region" evidence="1">
    <location>
        <begin position="686"/>
        <end position="717"/>
    </location>
</feature>
<dbReference type="OrthoDB" id="2160890at2759"/>
<name>A0A1Y2C2Q8_9FUNG</name>
<dbReference type="EMBL" id="MCGO01000032">
    <property type="protein sequence ID" value="ORY41333.1"/>
    <property type="molecule type" value="Genomic_DNA"/>
</dbReference>
<sequence length="879" mass="99947">MADRRTSNARKPSITQVSGRNSKVSPTSKRQLSTSNRDQDESESELDVRETADEDEEKDEQESESSKSEEEEEVEETEEPTMKKPRMIAPAPRFSMAVGSRSSSVVQPGKSRFSVATEQDMSNIVAELKAKHDTRPRRANTELRALTPNKVDDPEAEAKAAAEALRAEKAKNRVKKLKEQDLQNRVPKYNRVPYKMASITPHVPGTPSAVNSPTTIPTVFDKNGDAAEKVSSPTVAADGKGTPISTKTGQKKTINVGYVPPLSSGIGFVPVSEQEAQNIPQSPTKHRHHHHNRPKSGGIPSWQQHSRRMGYDEYVRSVSRQSKEDERRRKEELEAYEKQIREERLAEAALAIQAEKQTDEPLPPPLNLNHDFKDEANDQISGLPQATIRNSVFGESMRSSVTEFRKASTTTRDATSPENQNLFNMASVLMSKTSGTPSTPGMNRMSERNQLLRLASPGDEIDLFTSITGQFRGGPLDPHFRFLRRNMKGVKLSGPAITVPNAFAPTYYVAEKKKEQRAKNDFLSKHSRRIQGAQAMKEHDWQVSRNKYYVGAGTAGMDVMSLGNPRDKDEEVNEAELRLMKVSNPEKYKRYMEKEKAKAFLLGKWEVLEQMRIHITAKTASLKHYHEYFQELSQENAELRERHKEVSYKTNTKISKTLEQNEAMALDIQRIDMERKRQFQILQGTYDEFEQNANQEIEKLEQKVDMTQKTVDRITLELDKLIEFKSLKESNPTAIANKIVEYKKQRDDHIKMRAKELEQIKIDWKADQAEIEQTWMAKVQTLIDAMGDSLKVHVDTSPSGNYYQNGRLRHEISVHKAQQAKAQAQIDEMLRIRAELVKAAEKTKDKRRNVLHLSEQMTCTPDMEFEVTPKNLLVKELGI</sequence>
<evidence type="ECO:0000256" key="1">
    <source>
        <dbReference type="SAM" id="Coils"/>
    </source>
</evidence>
<accession>A0A1Y2C2Q8</accession>
<evidence type="ECO:0000313" key="3">
    <source>
        <dbReference type="EMBL" id="ORY41333.1"/>
    </source>
</evidence>
<feature type="region of interest" description="Disordered" evidence="2">
    <location>
        <begin position="129"/>
        <end position="160"/>
    </location>
</feature>
<feature type="region of interest" description="Disordered" evidence="2">
    <location>
        <begin position="274"/>
        <end position="307"/>
    </location>
</feature>
<feature type="compositionally biased region" description="Polar residues" evidence="2">
    <location>
        <begin position="274"/>
        <end position="283"/>
    </location>
</feature>
<gene>
    <name evidence="3" type="ORF">BCR33DRAFT_718952</name>
</gene>
<protein>
    <submittedName>
        <fullName evidence="3">Uncharacterized protein</fullName>
    </submittedName>
</protein>
<feature type="region of interest" description="Disordered" evidence="2">
    <location>
        <begin position="1"/>
        <end position="114"/>
    </location>
</feature>
<dbReference type="AlphaFoldDB" id="A0A1Y2C2Q8"/>
<feature type="compositionally biased region" description="Polar residues" evidence="2">
    <location>
        <begin position="9"/>
        <end position="36"/>
    </location>
</feature>
<reference evidence="3 4" key="1">
    <citation type="submission" date="2016-07" db="EMBL/GenBank/DDBJ databases">
        <title>Pervasive Adenine N6-methylation of Active Genes in Fungi.</title>
        <authorList>
            <consortium name="DOE Joint Genome Institute"/>
            <person name="Mondo S.J."/>
            <person name="Dannebaum R.O."/>
            <person name="Kuo R.C."/>
            <person name="Labutti K."/>
            <person name="Haridas S."/>
            <person name="Kuo A."/>
            <person name="Salamov A."/>
            <person name="Ahrendt S.R."/>
            <person name="Lipzen A."/>
            <person name="Sullivan W."/>
            <person name="Andreopoulos W.B."/>
            <person name="Clum A."/>
            <person name="Lindquist E."/>
            <person name="Daum C."/>
            <person name="Ramamoorthy G.K."/>
            <person name="Gryganskyi A."/>
            <person name="Culley D."/>
            <person name="Magnuson J.K."/>
            <person name="James T.Y."/>
            <person name="O'Malley M.A."/>
            <person name="Stajich J.E."/>
            <person name="Spatafora J.W."/>
            <person name="Visel A."/>
            <person name="Grigoriev I.V."/>
        </authorList>
    </citation>
    <scope>NUCLEOTIDE SEQUENCE [LARGE SCALE GENOMIC DNA]</scope>
    <source>
        <strain evidence="3 4">JEL800</strain>
    </source>
</reference>
<organism evidence="3 4">
    <name type="scientific">Rhizoclosmatium globosum</name>
    <dbReference type="NCBI Taxonomy" id="329046"/>
    <lineage>
        <taxon>Eukaryota</taxon>
        <taxon>Fungi</taxon>
        <taxon>Fungi incertae sedis</taxon>
        <taxon>Chytridiomycota</taxon>
        <taxon>Chytridiomycota incertae sedis</taxon>
        <taxon>Chytridiomycetes</taxon>
        <taxon>Chytridiales</taxon>
        <taxon>Chytriomycetaceae</taxon>
        <taxon>Rhizoclosmatium</taxon>
    </lineage>
</organism>
<dbReference type="Proteomes" id="UP000193642">
    <property type="component" value="Unassembled WGS sequence"/>
</dbReference>
<feature type="compositionally biased region" description="Basic and acidic residues" evidence="2">
    <location>
        <begin position="150"/>
        <end position="160"/>
    </location>
</feature>
<keyword evidence="4" id="KW-1185">Reference proteome</keyword>
<feature type="compositionally biased region" description="Basic residues" evidence="2">
    <location>
        <begin position="284"/>
        <end position="294"/>
    </location>
</feature>
<feature type="coiled-coil region" evidence="1">
    <location>
        <begin position="622"/>
        <end position="649"/>
    </location>
</feature>
<evidence type="ECO:0000256" key="2">
    <source>
        <dbReference type="SAM" id="MobiDB-lite"/>
    </source>
</evidence>
<comment type="caution">
    <text evidence="3">The sequence shown here is derived from an EMBL/GenBank/DDBJ whole genome shotgun (WGS) entry which is preliminary data.</text>
</comment>
<feature type="compositionally biased region" description="Acidic residues" evidence="2">
    <location>
        <begin position="52"/>
        <end position="79"/>
    </location>
</feature>
<evidence type="ECO:0000313" key="4">
    <source>
        <dbReference type="Proteomes" id="UP000193642"/>
    </source>
</evidence>
<proteinExistence type="predicted"/>
<keyword evidence="1" id="KW-0175">Coiled coil</keyword>